<accession>A0A0A9BGC7</accession>
<name>A0A0A9BGC7_ARUDO</name>
<proteinExistence type="predicted"/>
<reference evidence="1" key="2">
    <citation type="journal article" date="2015" name="Data Brief">
        <title>Shoot transcriptome of the giant reed, Arundo donax.</title>
        <authorList>
            <person name="Barrero R.A."/>
            <person name="Guerrero F.D."/>
            <person name="Moolhuijzen P."/>
            <person name="Goolsby J.A."/>
            <person name="Tidwell J."/>
            <person name="Bellgard S.E."/>
            <person name="Bellgard M.I."/>
        </authorList>
    </citation>
    <scope>NUCLEOTIDE SEQUENCE</scope>
    <source>
        <tissue evidence="1">Shoot tissue taken approximately 20 cm above the soil surface</tissue>
    </source>
</reference>
<sequence length="58" mass="6469">MSVSAVISSSNENFVGRLHSYSYSARWLSHLSLLECSIMVDLLVSMPTSFLRNTCKKA</sequence>
<reference evidence="1" key="1">
    <citation type="submission" date="2014-09" db="EMBL/GenBank/DDBJ databases">
        <authorList>
            <person name="Magalhaes I.L.F."/>
            <person name="Oliveira U."/>
            <person name="Santos F.R."/>
            <person name="Vidigal T.H.D.A."/>
            <person name="Brescovit A.D."/>
            <person name="Santos A.J."/>
        </authorList>
    </citation>
    <scope>NUCLEOTIDE SEQUENCE</scope>
    <source>
        <tissue evidence="1">Shoot tissue taken approximately 20 cm above the soil surface</tissue>
    </source>
</reference>
<protein>
    <submittedName>
        <fullName evidence="1">Uncharacterized protein</fullName>
    </submittedName>
</protein>
<dbReference type="AlphaFoldDB" id="A0A0A9BGC7"/>
<organism evidence="1">
    <name type="scientific">Arundo donax</name>
    <name type="common">Giant reed</name>
    <name type="synonym">Donax arundinaceus</name>
    <dbReference type="NCBI Taxonomy" id="35708"/>
    <lineage>
        <taxon>Eukaryota</taxon>
        <taxon>Viridiplantae</taxon>
        <taxon>Streptophyta</taxon>
        <taxon>Embryophyta</taxon>
        <taxon>Tracheophyta</taxon>
        <taxon>Spermatophyta</taxon>
        <taxon>Magnoliopsida</taxon>
        <taxon>Liliopsida</taxon>
        <taxon>Poales</taxon>
        <taxon>Poaceae</taxon>
        <taxon>PACMAD clade</taxon>
        <taxon>Arundinoideae</taxon>
        <taxon>Arundineae</taxon>
        <taxon>Arundo</taxon>
    </lineage>
</organism>
<dbReference type="EMBL" id="GBRH01239538">
    <property type="protein sequence ID" value="JAD58357.1"/>
    <property type="molecule type" value="Transcribed_RNA"/>
</dbReference>
<evidence type="ECO:0000313" key="1">
    <source>
        <dbReference type="EMBL" id="JAD58357.1"/>
    </source>
</evidence>